<evidence type="ECO:0000256" key="5">
    <source>
        <dbReference type="ARBA" id="ARBA00023014"/>
    </source>
</evidence>
<dbReference type="GO" id="GO:0046872">
    <property type="term" value="F:metal ion binding"/>
    <property type="evidence" value="ECO:0007669"/>
    <property type="project" value="UniProtKB-KW"/>
</dbReference>
<evidence type="ECO:0000256" key="2">
    <source>
        <dbReference type="ARBA" id="ARBA00022691"/>
    </source>
</evidence>
<dbReference type="AlphaFoldDB" id="A0A327JWH0"/>
<evidence type="ECO:0000259" key="6">
    <source>
        <dbReference type="PROSITE" id="PS51918"/>
    </source>
</evidence>
<dbReference type="InterPro" id="IPR034466">
    <property type="entry name" value="Methyltransferase_Class_B"/>
</dbReference>
<proteinExistence type="predicted"/>
<dbReference type="PANTHER" id="PTHR43409:SF16">
    <property type="entry name" value="SLR0320 PROTEIN"/>
    <property type="match status" value="1"/>
</dbReference>
<reference evidence="7 8" key="1">
    <citation type="submission" date="2017-07" db="EMBL/GenBank/DDBJ databases">
        <title>Draft Genome Sequences of Select Purple Nonsulfur Bacteria.</title>
        <authorList>
            <person name="Lasarre B."/>
            <person name="Mckinlay J.B."/>
        </authorList>
    </citation>
    <scope>NUCLEOTIDE SEQUENCE [LARGE SCALE GENOMIC DNA]</scope>
    <source>
        <strain evidence="7 8">DSM 11907</strain>
    </source>
</reference>
<dbReference type="SFLD" id="SFLDF00404">
    <property type="entry name" value="hopanetetrol_cyclitol_ether_sy"/>
    <property type="match status" value="1"/>
</dbReference>
<dbReference type="SFLD" id="SFLDG01082">
    <property type="entry name" value="B12-binding_domain_containing"/>
    <property type="match status" value="1"/>
</dbReference>
<evidence type="ECO:0000256" key="1">
    <source>
        <dbReference type="ARBA" id="ARBA00001966"/>
    </source>
</evidence>
<feature type="domain" description="Radical SAM core" evidence="6">
    <location>
        <begin position="190"/>
        <end position="407"/>
    </location>
</feature>
<name>A0A327JWH0_9BRAD</name>
<dbReference type="InterPro" id="IPR051198">
    <property type="entry name" value="BchE-like"/>
</dbReference>
<dbReference type="SMART" id="SM00729">
    <property type="entry name" value="Elp3"/>
    <property type="match status" value="1"/>
</dbReference>
<dbReference type="SFLD" id="SFLDS00029">
    <property type="entry name" value="Radical_SAM"/>
    <property type="match status" value="1"/>
</dbReference>
<dbReference type="InterPro" id="IPR023404">
    <property type="entry name" value="rSAM_horseshoe"/>
</dbReference>
<comment type="caution">
    <text evidence="7">The sequence shown here is derived from an EMBL/GenBank/DDBJ whole genome shotgun (WGS) entry which is preliminary data.</text>
</comment>
<dbReference type="GO" id="GO:0051539">
    <property type="term" value="F:4 iron, 4 sulfur cluster binding"/>
    <property type="evidence" value="ECO:0007669"/>
    <property type="project" value="UniProtKB-KW"/>
</dbReference>
<evidence type="ECO:0000256" key="4">
    <source>
        <dbReference type="ARBA" id="ARBA00023004"/>
    </source>
</evidence>
<dbReference type="OrthoDB" id="9801424at2"/>
<dbReference type="RefSeq" id="WP_111360404.1">
    <property type="nucleotide sequence ID" value="NZ_NHSK01000047.1"/>
</dbReference>
<dbReference type="SFLD" id="SFLDG01123">
    <property type="entry name" value="methyltransferase_(Class_B)"/>
    <property type="match status" value="1"/>
</dbReference>
<evidence type="ECO:0000313" key="8">
    <source>
        <dbReference type="Proteomes" id="UP000248863"/>
    </source>
</evidence>
<keyword evidence="2" id="KW-0949">S-adenosyl-L-methionine</keyword>
<sequence>MRTLFMQGPSYDGYDGGAGARYQSKREIRSFWYPTWLAQPAALVEGSKLIDAPPHRLGIDDVLGEVKTRELVVLHTSTPSFSSDIRTAEAVRAANPSALIGLVGAKAMVDPNGSLAGSPVIDFVAREEFDFTVKEIAEGRDLASVKGISWRNRDGVITHNPDREILEDMDALPFVSPVYKRDLVIENYFSGYLRHPYLSFYTGRGCKSRCSFCLWPQTIGGHRYRVRSVGHVMEELRYAKHAFPQVQEFFFDDDTLTDNAPRVEALAREIGKLGIMWSCNAKGNVSRETLKVMKDNGLRLLVVGYESGNQQILHNIRKGMRIEVAKKFTKDCHDLGIQIHGTFILGLPGETKETIEETIRFATEINPHTIQVSLAAPYPGTHLYAEAIEKGWLLDENMQLVSQHGVQAAAMNYPHLSHTEIFGSVEDFYRRFYLRAPKIASIVSEMVRSPQMMKRRLREGVEFFRFLRERKEAQAC</sequence>
<dbReference type="CDD" id="cd01335">
    <property type="entry name" value="Radical_SAM"/>
    <property type="match status" value="1"/>
</dbReference>
<dbReference type="InterPro" id="IPR017834">
    <property type="entry name" value="Hopanoid_synth-assoc_rSAM_HpnJ"/>
</dbReference>
<accession>A0A327JWH0</accession>
<dbReference type="SUPFAM" id="SSF102114">
    <property type="entry name" value="Radical SAM enzymes"/>
    <property type="match status" value="1"/>
</dbReference>
<keyword evidence="3" id="KW-0479">Metal-binding</keyword>
<dbReference type="PANTHER" id="PTHR43409">
    <property type="entry name" value="ANAEROBIC MAGNESIUM-PROTOPORPHYRIN IX MONOMETHYL ESTER CYCLASE-RELATED"/>
    <property type="match status" value="1"/>
</dbReference>
<dbReference type="PROSITE" id="PS51918">
    <property type="entry name" value="RADICAL_SAM"/>
    <property type="match status" value="1"/>
</dbReference>
<keyword evidence="5" id="KW-0411">Iron-sulfur</keyword>
<dbReference type="Gene3D" id="3.80.30.20">
    <property type="entry name" value="tm_1862 like domain"/>
    <property type="match status" value="1"/>
</dbReference>
<keyword evidence="4" id="KW-0408">Iron</keyword>
<dbReference type="InterPro" id="IPR058240">
    <property type="entry name" value="rSAM_sf"/>
</dbReference>
<keyword evidence="8" id="KW-1185">Reference proteome</keyword>
<comment type="cofactor">
    <cofactor evidence="1">
        <name>[4Fe-4S] cluster</name>
        <dbReference type="ChEBI" id="CHEBI:49883"/>
    </cofactor>
</comment>
<dbReference type="NCBIfam" id="TIGR03471">
    <property type="entry name" value="HpnJ"/>
    <property type="match status" value="1"/>
</dbReference>
<dbReference type="InterPro" id="IPR006638">
    <property type="entry name" value="Elp3/MiaA/NifB-like_rSAM"/>
</dbReference>
<dbReference type="GO" id="GO:0003824">
    <property type="term" value="F:catalytic activity"/>
    <property type="evidence" value="ECO:0007669"/>
    <property type="project" value="InterPro"/>
</dbReference>
<evidence type="ECO:0000256" key="3">
    <source>
        <dbReference type="ARBA" id="ARBA00022723"/>
    </source>
</evidence>
<dbReference type="GO" id="GO:0005829">
    <property type="term" value="C:cytosol"/>
    <property type="evidence" value="ECO:0007669"/>
    <property type="project" value="TreeGrafter"/>
</dbReference>
<dbReference type="Pfam" id="PF04055">
    <property type="entry name" value="Radical_SAM"/>
    <property type="match status" value="1"/>
</dbReference>
<evidence type="ECO:0000313" key="7">
    <source>
        <dbReference type="EMBL" id="RAI29925.1"/>
    </source>
</evidence>
<gene>
    <name evidence="7" type="primary">hpnJ</name>
    <name evidence="7" type="ORF">CH338_28190</name>
</gene>
<dbReference type="Proteomes" id="UP000248863">
    <property type="component" value="Unassembled WGS sequence"/>
</dbReference>
<organism evidence="7 8">
    <name type="scientific">Rhodoplanes elegans</name>
    <dbReference type="NCBI Taxonomy" id="29408"/>
    <lineage>
        <taxon>Bacteria</taxon>
        <taxon>Pseudomonadati</taxon>
        <taxon>Pseudomonadota</taxon>
        <taxon>Alphaproteobacteria</taxon>
        <taxon>Hyphomicrobiales</taxon>
        <taxon>Nitrobacteraceae</taxon>
        <taxon>Rhodoplanes</taxon>
    </lineage>
</organism>
<dbReference type="InterPro" id="IPR007197">
    <property type="entry name" value="rSAM"/>
</dbReference>
<protein>
    <submittedName>
        <fullName evidence="7">Hopanoid biosynthesis associated radical SAM protein HpnJ</fullName>
    </submittedName>
</protein>
<dbReference type="EMBL" id="NPEU01000651">
    <property type="protein sequence ID" value="RAI29925.1"/>
    <property type="molecule type" value="Genomic_DNA"/>
</dbReference>